<dbReference type="InterPro" id="IPR038503">
    <property type="entry name" value="SpoIIIAH_sf"/>
</dbReference>
<evidence type="ECO:0000313" key="3">
    <source>
        <dbReference type="Proteomes" id="UP000675664"/>
    </source>
</evidence>
<reference evidence="2" key="2">
    <citation type="submission" date="2021-04" db="EMBL/GenBank/DDBJ databases">
        <authorList>
            <person name="Liu J."/>
        </authorList>
    </citation>
    <scope>NUCLEOTIDE SEQUENCE</scope>
    <source>
        <strain evidence="2">BAD-6</strain>
    </source>
</reference>
<protein>
    <submittedName>
        <fullName evidence="2">SpoIIIAH-like family protein</fullName>
    </submittedName>
</protein>
<dbReference type="Gene3D" id="1.10.287.4300">
    <property type="entry name" value="Stage III sporulation protein AH-like"/>
    <property type="match status" value="1"/>
</dbReference>
<comment type="caution">
    <text evidence="2">The sequence shown here is derived from an EMBL/GenBank/DDBJ whole genome shotgun (WGS) entry which is preliminary data.</text>
</comment>
<dbReference type="Pfam" id="PF12685">
    <property type="entry name" value="SpoIIIAH"/>
    <property type="match status" value="1"/>
</dbReference>
<keyword evidence="3" id="KW-1185">Reference proteome</keyword>
<evidence type="ECO:0000313" key="2">
    <source>
        <dbReference type="EMBL" id="MBR0596624.1"/>
    </source>
</evidence>
<feature type="region of interest" description="Disordered" evidence="1">
    <location>
        <begin position="66"/>
        <end position="87"/>
    </location>
</feature>
<sequence length="222" mass="24303">MEFTRRKKIILVGMLMLIACVGVLNNKLNNDQGLSASAGYEEYELEQMKAHDGDVLVDSLNLSTVPGTSTDSAVTEETAATGTGTTSESALDSSVIVTSDNYEELANADTYFEEVRATINMDRNQVISMLTDVIAETKDGPEKNNATQQKLKIIDYMNKEKVIENLIQNKGFADALVLMTDSSVNVTVNKQEITQSDVAKICDIVMRETGRSASQIVIQSKY</sequence>
<name>A0A8J7VX20_9FIRM</name>
<dbReference type="RefSeq" id="WP_227016747.1">
    <property type="nucleotide sequence ID" value="NZ_JAGSND010000001.1"/>
</dbReference>
<gene>
    <name evidence="2" type="ORF">KCX82_01925</name>
</gene>
<organism evidence="2 3">
    <name type="scientific">Sinanaerobacter chloroacetimidivorans</name>
    <dbReference type="NCBI Taxonomy" id="2818044"/>
    <lineage>
        <taxon>Bacteria</taxon>
        <taxon>Bacillati</taxon>
        <taxon>Bacillota</taxon>
        <taxon>Clostridia</taxon>
        <taxon>Peptostreptococcales</taxon>
        <taxon>Anaerovoracaceae</taxon>
        <taxon>Sinanaerobacter</taxon>
    </lineage>
</organism>
<dbReference type="Proteomes" id="UP000675664">
    <property type="component" value="Unassembled WGS sequence"/>
</dbReference>
<dbReference type="PROSITE" id="PS51257">
    <property type="entry name" value="PROKAR_LIPOPROTEIN"/>
    <property type="match status" value="1"/>
</dbReference>
<evidence type="ECO:0000256" key="1">
    <source>
        <dbReference type="SAM" id="MobiDB-lite"/>
    </source>
</evidence>
<dbReference type="EMBL" id="JAGSND010000001">
    <property type="protein sequence ID" value="MBR0596624.1"/>
    <property type="molecule type" value="Genomic_DNA"/>
</dbReference>
<proteinExistence type="predicted"/>
<accession>A0A8J7VX20</accession>
<reference evidence="2" key="1">
    <citation type="submission" date="2021-04" db="EMBL/GenBank/DDBJ databases">
        <title>Sinoanaerobacter chloroacetimidivorans sp. nov., an obligate anaerobic bacterium isolated from anaerobic sludge.</title>
        <authorList>
            <person name="Bao Y."/>
        </authorList>
    </citation>
    <scope>NUCLEOTIDE SEQUENCE</scope>
    <source>
        <strain evidence="2">BAD-6</strain>
    </source>
</reference>
<dbReference type="InterPro" id="IPR024232">
    <property type="entry name" value="SpoIIIAH"/>
</dbReference>
<feature type="compositionally biased region" description="Low complexity" evidence="1">
    <location>
        <begin position="75"/>
        <end position="87"/>
    </location>
</feature>
<dbReference type="AlphaFoldDB" id="A0A8J7VX20"/>